<dbReference type="GO" id="GO:0003677">
    <property type="term" value="F:DNA binding"/>
    <property type="evidence" value="ECO:0007669"/>
    <property type="project" value="UniProtKB-KW"/>
</dbReference>
<dbReference type="SMART" id="SM00530">
    <property type="entry name" value="HTH_XRE"/>
    <property type="match status" value="1"/>
</dbReference>
<dbReference type="PANTHER" id="PTHR46558">
    <property type="entry name" value="TRACRIPTIONAL REGULATORY PROTEIN-RELATED-RELATED"/>
    <property type="match status" value="1"/>
</dbReference>
<feature type="domain" description="HTH cro/C1-type" evidence="2">
    <location>
        <begin position="4"/>
        <end position="58"/>
    </location>
</feature>
<organism evidence="3 4">
    <name type="scientific">Halobacillus aidingensis</name>
    <dbReference type="NCBI Taxonomy" id="240303"/>
    <lineage>
        <taxon>Bacteria</taxon>
        <taxon>Bacillati</taxon>
        <taxon>Bacillota</taxon>
        <taxon>Bacilli</taxon>
        <taxon>Bacillales</taxon>
        <taxon>Bacillaceae</taxon>
        <taxon>Halobacillus</taxon>
    </lineage>
</organism>
<dbReference type="EMBL" id="FNIZ01000008">
    <property type="protein sequence ID" value="SDO80710.1"/>
    <property type="molecule type" value="Genomic_DNA"/>
</dbReference>
<dbReference type="SUPFAM" id="SSF47413">
    <property type="entry name" value="lambda repressor-like DNA-binding domains"/>
    <property type="match status" value="1"/>
</dbReference>
<proteinExistence type="predicted"/>
<dbReference type="CDD" id="cd00093">
    <property type="entry name" value="HTH_XRE"/>
    <property type="match status" value="1"/>
</dbReference>
<evidence type="ECO:0000313" key="3">
    <source>
        <dbReference type="EMBL" id="SDO80710.1"/>
    </source>
</evidence>
<sequence length="60" mass="7185">MGEIEKKRKELKYTQEEIARKTGITRQYYNSIENNKKKPSVSLAKQLSEVMEVDWTIFFE</sequence>
<dbReference type="PANTHER" id="PTHR46558:SF4">
    <property type="entry name" value="DNA-BIDING PHAGE PROTEIN"/>
    <property type="match status" value="1"/>
</dbReference>
<dbReference type="AlphaFoldDB" id="A0A1H0MKP0"/>
<keyword evidence="1" id="KW-0238">DNA-binding</keyword>
<dbReference type="Pfam" id="PF01381">
    <property type="entry name" value="HTH_3"/>
    <property type="match status" value="1"/>
</dbReference>
<reference evidence="4" key="1">
    <citation type="submission" date="2016-10" db="EMBL/GenBank/DDBJ databases">
        <authorList>
            <person name="Varghese N."/>
            <person name="Submissions S."/>
        </authorList>
    </citation>
    <scope>NUCLEOTIDE SEQUENCE [LARGE SCALE GENOMIC DNA]</scope>
    <source>
        <strain evidence="4">CGMCC 1.3703</strain>
    </source>
</reference>
<gene>
    <name evidence="3" type="ORF">SAMN05421677_10861</name>
</gene>
<evidence type="ECO:0000256" key="1">
    <source>
        <dbReference type="ARBA" id="ARBA00023125"/>
    </source>
</evidence>
<dbReference type="STRING" id="240303.SAMN05421677_10861"/>
<keyword evidence="4" id="KW-1185">Reference proteome</keyword>
<dbReference type="InterPro" id="IPR010982">
    <property type="entry name" value="Lambda_DNA-bd_dom_sf"/>
</dbReference>
<evidence type="ECO:0000259" key="2">
    <source>
        <dbReference type="PROSITE" id="PS50943"/>
    </source>
</evidence>
<protein>
    <submittedName>
        <fullName evidence="3">Putative transcriptional regulator</fullName>
    </submittedName>
</protein>
<dbReference type="Proteomes" id="UP000198860">
    <property type="component" value="Unassembled WGS sequence"/>
</dbReference>
<dbReference type="RefSeq" id="WP_089652328.1">
    <property type="nucleotide sequence ID" value="NZ_FNIZ01000008.1"/>
</dbReference>
<dbReference type="InterPro" id="IPR001387">
    <property type="entry name" value="Cro/C1-type_HTH"/>
</dbReference>
<name>A0A1H0MKP0_HALAD</name>
<dbReference type="PROSITE" id="PS50943">
    <property type="entry name" value="HTH_CROC1"/>
    <property type="match status" value="1"/>
</dbReference>
<dbReference type="Gene3D" id="1.10.260.40">
    <property type="entry name" value="lambda repressor-like DNA-binding domains"/>
    <property type="match status" value="1"/>
</dbReference>
<accession>A0A1H0MKP0</accession>
<evidence type="ECO:0000313" key="4">
    <source>
        <dbReference type="Proteomes" id="UP000198860"/>
    </source>
</evidence>
<dbReference type="OrthoDB" id="1859224at2"/>